<evidence type="ECO:0000313" key="3">
    <source>
        <dbReference type="Proteomes" id="UP000713880"/>
    </source>
</evidence>
<dbReference type="InterPro" id="IPR043714">
    <property type="entry name" value="DUF5655"/>
</dbReference>
<gene>
    <name evidence="2" type="ORF">H6A13_12650</name>
</gene>
<dbReference type="EMBL" id="JACJLV010000082">
    <property type="protein sequence ID" value="MBM6827927.1"/>
    <property type="molecule type" value="Genomic_DNA"/>
</dbReference>
<evidence type="ECO:0000313" key="2">
    <source>
        <dbReference type="EMBL" id="MBM6827927.1"/>
    </source>
</evidence>
<evidence type="ECO:0000259" key="1">
    <source>
        <dbReference type="Pfam" id="PF18899"/>
    </source>
</evidence>
<comment type="caution">
    <text evidence="2">The sequence shown here is derived from an EMBL/GenBank/DDBJ whole genome shotgun (WGS) entry which is preliminary data.</text>
</comment>
<dbReference type="RefSeq" id="WP_204909897.1">
    <property type="nucleotide sequence ID" value="NZ_JACJLV010000082.1"/>
</dbReference>
<reference evidence="2" key="2">
    <citation type="journal article" date="2021" name="Sci. Rep.">
        <title>The distribution of antibiotic resistance genes in chicken gut microbiota commensals.</title>
        <authorList>
            <person name="Juricova H."/>
            <person name="Matiasovicova J."/>
            <person name="Kubasova T."/>
            <person name="Cejkova D."/>
            <person name="Rychlik I."/>
        </authorList>
    </citation>
    <scope>NUCLEOTIDE SEQUENCE</scope>
    <source>
        <strain evidence="2">An420c</strain>
    </source>
</reference>
<dbReference type="Proteomes" id="UP000713880">
    <property type="component" value="Unassembled WGS sequence"/>
</dbReference>
<sequence length="125" mass="14197">MDTATLLFFEQQPEALPLYEAFAGAVMDQYPDTRIKVQKSQISFSNRYLFACVSFARVKKKKELPDPYLVITLGMPYPLESPRVAVKTEPYPGRWTTHIVIGSADEVDEELLGWVAEAYTFANTK</sequence>
<dbReference type="AlphaFoldDB" id="A0A938X478"/>
<reference evidence="2" key="1">
    <citation type="submission" date="2020-08" db="EMBL/GenBank/DDBJ databases">
        <authorList>
            <person name="Cejkova D."/>
            <person name="Kubasova T."/>
            <person name="Jahodarova E."/>
            <person name="Rychlik I."/>
        </authorList>
    </citation>
    <scope>NUCLEOTIDE SEQUENCE</scope>
    <source>
        <strain evidence="2">An420c</strain>
    </source>
</reference>
<keyword evidence="3" id="KW-1185">Reference proteome</keyword>
<accession>A0A938X478</accession>
<proteinExistence type="predicted"/>
<protein>
    <recommendedName>
        <fullName evidence="1">DUF5655 domain-containing protein</fullName>
    </recommendedName>
</protein>
<name>A0A938X478_9CLOT</name>
<feature type="domain" description="DUF5655" evidence="1">
    <location>
        <begin position="11"/>
        <end position="121"/>
    </location>
</feature>
<organism evidence="2 3">
    <name type="scientific">Mordavella massiliensis</name>
    <dbReference type="NCBI Taxonomy" id="1871024"/>
    <lineage>
        <taxon>Bacteria</taxon>
        <taxon>Bacillati</taxon>
        <taxon>Bacillota</taxon>
        <taxon>Clostridia</taxon>
        <taxon>Eubacteriales</taxon>
        <taxon>Clostridiaceae</taxon>
        <taxon>Mordavella</taxon>
    </lineage>
</organism>
<dbReference type="Pfam" id="PF18899">
    <property type="entry name" value="DUF5655"/>
    <property type="match status" value="1"/>
</dbReference>